<evidence type="ECO:0000313" key="7">
    <source>
        <dbReference type="Proteomes" id="UP000006786"/>
    </source>
</evidence>
<dbReference type="GO" id="GO:0000160">
    <property type="term" value="P:phosphorelay signal transduction system"/>
    <property type="evidence" value="ECO:0007669"/>
    <property type="project" value="UniProtKB-KW"/>
</dbReference>
<evidence type="ECO:0000313" key="6">
    <source>
        <dbReference type="EMBL" id="EKF20168.1"/>
    </source>
</evidence>
<keyword evidence="5" id="KW-0732">Signal</keyword>
<dbReference type="Gene3D" id="3.30.565.10">
    <property type="entry name" value="Histidine kinase-like ATPase, C-terminal domain"/>
    <property type="match status" value="1"/>
</dbReference>
<keyword evidence="7" id="KW-1185">Reference proteome</keyword>
<feature type="transmembrane region" description="Helical" evidence="4">
    <location>
        <begin position="236"/>
        <end position="256"/>
    </location>
</feature>
<feature type="transmembrane region" description="Helical" evidence="4">
    <location>
        <begin position="294"/>
        <end position="316"/>
    </location>
</feature>
<dbReference type="eggNOG" id="COG4585">
    <property type="taxonomic scope" value="Bacteria"/>
</dbReference>
<feature type="transmembrane region" description="Helical" evidence="4">
    <location>
        <begin position="360"/>
        <end position="381"/>
    </location>
</feature>
<feature type="transmembrane region" description="Helical" evidence="4">
    <location>
        <begin position="328"/>
        <end position="348"/>
    </location>
</feature>
<dbReference type="InterPro" id="IPR036890">
    <property type="entry name" value="HATPase_C_sf"/>
</dbReference>
<dbReference type="AlphaFoldDB" id="K2N7Y2"/>
<accession>K2N7Y2</accession>
<dbReference type="SUPFAM" id="SSF55874">
    <property type="entry name" value="ATPase domain of HSP90 chaperone/DNA topoisomerase II/histidine kinase"/>
    <property type="match status" value="1"/>
</dbReference>
<dbReference type="PATRIC" id="fig|391937.3.peg.1077"/>
<organism evidence="6 7">
    <name type="scientific">Nitratireductor pacificus pht-3B</name>
    <dbReference type="NCBI Taxonomy" id="391937"/>
    <lineage>
        <taxon>Bacteria</taxon>
        <taxon>Pseudomonadati</taxon>
        <taxon>Pseudomonadota</taxon>
        <taxon>Alphaproteobacteria</taxon>
        <taxon>Hyphomicrobiales</taxon>
        <taxon>Phyllobacteriaceae</taxon>
        <taxon>Nitratireductor</taxon>
    </lineage>
</organism>
<dbReference type="CDD" id="cd16917">
    <property type="entry name" value="HATPase_UhpB-NarQ-NarX-like"/>
    <property type="match status" value="1"/>
</dbReference>
<sequence length="715" mass="77287">MVKKFTPFTMLVFTALFGLAATLAATLVTLDQPWLGLRLSVEEQSGLVRIDAVTANGPAASLVPGTPLTGVGGMAIEAGDLVEEPDVAESYPALKRFLDRQGALHAALASPEVTLETGGASAAHQVVTPAPRRPVTSLPLVFWVQIATGLVSMIVGAWVWSLRRGELSAGLLAGAGAGILLAAFPAAVYSSREVALPGALFHALSAINHFGALTFGVAMVALFLVYPRRLVPVRALWILPVVYGAIWIMDTAWIGFPGPAEGYHLPTVILMVGILLGAFLQYRTSRGDPAAQAAIRWFALSVGLCAGTFVTVVLMPNLFGMRPTVSQGYAFVLFGMLFLGVAVGVARYRLFELEGWAFSILTYFGAVMLLVLFDAALISFVAMDRPAAFALSLLIVALIYLPFRDWLAKRLMPRRETDREELFGRIVDVALIKDAAREGRWRQVLQDAFQPLRMTAGARSAPTAPVIAEDGLALLLPGISDIAPLRLSYAHSGRRLFSPQDRRFAAEICAMLAHAIASRDAHEKGATEERMRIARDMHDNMGAQLLSALHSDVPERKDTLIRETISDLRDIVNNAARGGKSLDEVLADLKVEALERLASADIRLSWEDTCDNREMVLTPNIAHSLRSILREIVSNTIRHSGARTMRVKFALQDRVISLDLSDDGKGLAADRWGSGNGLSNIEARLVALKGTLAFSDAGPGLLVQARFPLYEGELE</sequence>
<dbReference type="PANTHER" id="PTHR24421:SF55">
    <property type="entry name" value="SENSOR HISTIDINE KINASE YDFH"/>
    <property type="match status" value="1"/>
</dbReference>
<evidence type="ECO:0000256" key="5">
    <source>
        <dbReference type="SAM" id="SignalP"/>
    </source>
</evidence>
<feature type="transmembrane region" description="Helical" evidence="4">
    <location>
        <begin position="167"/>
        <end position="188"/>
    </location>
</feature>
<evidence type="ECO:0000256" key="4">
    <source>
        <dbReference type="SAM" id="Phobius"/>
    </source>
</evidence>
<dbReference type="PANTHER" id="PTHR24421">
    <property type="entry name" value="NITRATE/NITRITE SENSOR PROTEIN NARX-RELATED"/>
    <property type="match status" value="1"/>
</dbReference>
<keyword evidence="4" id="KW-1133">Transmembrane helix</keyword>
<feature type="transmembrane region" description="Helical" evidence="4">
    <location>
        <begin position="262"/>
        <end position="282"/>
    </location>
</feature>
<comment type="caution">
    <text evidence="6">The sequence shown here is derived from an EMBL/GenBank/DDBJ whole genome shotgun (WGS) entry which is preliminary data.</text>
</comment>
<feature type="transmembrane region" description="Helical" evidence="4">
    <location>
        <begin position="200"/>
        <end position="224"/>
    </location>
</feature>
<keyword evidence="3" id="KW-0902">Two-component regulatory system</keyword>
<dbReference type="STRING" id="391937.NA2_05241"/>
<keyword evidence="1" id="KW-0808">Transferase</keyword>
<feature type="transmembrane region" description="Helical" evidence="4">
    <location>
        <begin position="387"/>
        <end position="407"/>
    </location>
</feature>
<keyword evidence="4" id="KW-0812">Transmembrane</keyword>
<name>K2N7Y2_9HYPH</name>
<feature type="chain" id="PRO_5003865233" evidence="5">
    <location>
        <begin position="21"/>
        <end position="715"/>
    </location>
</feature>
<dbReference type="InterPro" id="IPR050482">
    <property type="entry name" value="Sensor_HK_TwoCompSys"/>
</dbReference>
<evidence type="ECO:0000256" key="3">
    <source>
        <dbReference type="ARBA" id="ARBA00023012"/>
    </source>
</evidence>
<proteinExistence type="predicted"/>
<keyword evidence="4" id="KW-0472">Membrane</keyword>
<dbReference type="GO" id="GO:0016301">
    <property type="term" value="F:kinase activity"/>
    <property type="evidence" value="ECO:0007669"/>
    <property type="project" value="UniProtKB-KW"/>
</dbReference>
<dbReference type="Proteomes" id="UP000006786">
    <property type="component" value="Unassembled WGS sequence"/>
</dbReference>
<dbReference type="RefSeq" id="WP_008594997.1">
    <property type="nucleotide sequence ID" value="NZ_AMRM01000004.1"/>
</dbReference>
<feature type="transmembrane region" description="Helical" evidence="4">
    <location>
        <begin position="140"/>
        <end position="160"/>
    </location>
</feature>
<keyword evidence="2 6" id="KW-0418">Kinase</keyword>
<reference evidence="6 7" key="1">
    <citation type="journal article" date="2012" name="J. Bacteriol.">
        <title>Genome Sequence of Nitratireductor pacificus Type Strain pht-3B.</title>
        <authorList>
            <person name="Lai Q."/>
            <person name="Li G."/>
            <person name="Shao Z."/>
        </authorList>
    </citation>
    <scope>NUCLEOTIDE SEQUENCE [LARGE SCALE GENOMIC DNA]</scope>
    <source>
        <strain evidence="7">pht-3B</strain>
    </source>
</reference>
<gene>
    <name evidence="6" type="ORF">NA2_05241</name>
</gene>
<protein>
    <submittedName>
        <fullName evidence="6">Putative sensor histidine kinase</fullName>
    </submittedName>
</protein>
<feature type="signal peptide" evidence="5">
    <location>
        <begin position="1"/>
        <end position="20"/>
    </location>
</feature>
<evidence type="ECO:0000256" key="2">
    <source>
        <dbReference type="ARBA" id="ARBA00022777"/>
    </source>
</evidence>
<dbReference type="EMBL" id="AMRM01000004">
    <property type="protein sequence ID" value="EKF20168.1"/>
    <property type="molecule type" value="Genomic_DNA"/>
</dbReference>
<evidence type="ECO:0000256" key="1">
    <source>
        <dbReference type="ARBA" id="ARBA00022679"/>
    </source>
</evidence>